<dbReference type="EMBL" id="JAQFWP010000005">
    <property type="protein sequence ID" value="MDA2803791.1"/>
    <property type="molecule type" value="Genomic_DNA"/>
</dbReference>
<accession>A0ABT4TGT1</accession>
<gene>
    <name evidence="2" type="ORF">O4U47_04645</name>
</gene>
<dbReference type="InterPro" id="IPR032371">
    <property type="entry name" value="DUF4873"/>
</dbReference>
<comment type="caution">
    <text evidence="2">The sequence shown here is derived from an EMBL/GenBank/DDBJ whole genome shotgun (WGS) entry which is preliminary data.</text>
</comment>
<evidence type="ECO:0000313" key="3">
    <source>
        <dbReference type="Proteomes" id="UP001165685"/>
    </source>
</evidence>
<evidence type="ECO:0000259" key="1">
    <source>
        <dbReference type="Pfam" id="PF16170"/>
    </source>
</evidence>
<protein>
    <submittedName>
        <fullName evidence="2">DUF4873 domain-containing protein</fullName>
    </submittedName>
</protein>
<proteinExistence type="predicted"/>
<evidence type="ECO:0000313" key="2">
    <source>
        <dbReference type="EMBL" id="MDA2803791.1"/>
    </source>
</evidence>
<dbReference type="Proteomes" id="UP001165685">
    <property type="component" value="Unassembled WGS sequence"/>
</dbReference>
<feature type="domain" description="DUF4873" evidence="1">
    <location>
        <begin position="8"/>
        <end position="99"/>
    </location>
</feature>
<reference evidence="2" key="1">
    <citation type="submission" date="2023-01" db="EMBL/GenBank/DDBJ databases">
        <title>Draft genome sequence of Nocardiopsis sp. LSu2-4 isolated from halophytes.</title>
        <authorList>
            <person name="Duangmal K."/>
            <person name="Chantavorakit T."/>
        </authorList>
    </citation>
    <scope>NUCLEOTIDE SEQUENCE</scope>
    <source>
        <strain evidence="2">LSu2-4</strain>
    </source>
</reference>
<keyword evidence="3" id="KW-1185">Reference proteome</keyword>
<sequence length="107" mass="11309">MSGMGDDEEEYRGPVTLVFDGRPVEAEACIAGHFDPLTGAYAWVGRVWPHSGVAAEYDAGHTSVLVRTPAGHEGAGRLTERNVWGGHRLQGTGAPPFAVPVVDPAED</sequence>
<organism evidence="2 3">
    <name type="scientific">Nocardiopsis suaedae</name>
    <dbReference type="NCBI Taxonomy" id="3018444"/>
    <lineage>
        <taxon>Bacteria</taxon>
        <taxon>Bacillati</taxon>
        <taxon>Actinomycetota</taxon>
        <taxon>Actinomycetes</taxon>
        <taxon>Streptosporangiales</taxon>
        <taxon>Nocardiopsidaceae</taxon>
        <taxon>Nocardiopsis</taxon>
    </lineage>
</organism>
<dbReference type="Pfam" id="PF16170">
    <property type="entry name" value="DUF4873"/>
    <property type="match status" value="1"/>
</dbReference>
<dbReference type="RefSeq" id="WP_270676268.1">
    <property type="nucleotide sequence ID" value="NZ_JAQFWP010000005.1"/>
</dbReference>
<name>A0ABT4TGT1_9ACTN</name>